<feature type="signal peptide" evidence="1">
    <location>
        <begin position="1"/>
        <end position="28"/>
    </location>
</feature>
<keyword evidence="3" id="KW-1185">Reference proteome</keyword>
<gene>
    <name evidence="2" type="ORF">GOM49_15530</name>
</gene>
<dbReference type="InterPro" id="IPR009078">
    <property type="entry name" value="Ferritin-like_SF"/>
</dbReference>
<protein>
    <submittedName>
        <fullName evidence="2">Uncharacterized protein</fullName>
    </submittedName>
</protein>
<evidence type="ECO:0000256" key="1">
    <source>
        <dbReference type="SAM" id="SignalP"/>
    </source>
</evidence>
<accession>A0A6I6F7L4</accession>
<evidence type="ECO:0000313" key="2">
    <source>
        <dbReference type="EMBL" id="QGU96318.1"/>
    </source>
</evidence>
<feature type="chain" id="PRO_5026289335" evidence="1">
    <location>
        <begin position="29"/>
        <end position="192"/>
    </location>
</feature>
<keyword evidence="1" id="KW-0732">Signal</keyword>
<evidence type="ECO:0000313" key="3">
    <source>
        <dbReference type="Proteomes" id="UP000422764"/>
    </source>
</evidence>
<dbReference type="SUPFAM" id="SSF47240">
    <property type="entry name" value="Ferritin-like"/>
    <property type="match status" value="1"/>
</dbReference>
<dbReference type="Proteomes" id="UP000422764">
    <property type="component" value="Chromosome"/>
</dbReference>
<organism evidence="2 3">
    <name type="scientific">Clostridium bovifaecis</name>
    <dbReference type="NCBI Taxonomy" id="2184719"/>
    <lineage>
        <taxon>Bacteria</taxon>
        <taxon>Bacillati</taxon>
        <taxon>Bacillota</taxon>
        <taxon>Clostridia</taxon>
        <taxon>Eubacteriales</taxon>
        <taxon>Clostridiaceae</taxon>
        <taxon>Clostridium</taxon>
    </lineage>
</organism>
<reference evidence="2 3" key="1">
    <citation type="submission" date="2019-12" db="EMBL/GenBank/DDBJ databases">
        <title>Genome sequenceing of Clostridium bovifaecis.</title>
        <authorList>
            <person name="Yao Y."/>
        </authorList>
    </citation>
    <scope>NUCLEOTIDE SEQUENCE [LARGE SCALE GENOMIC DNA]</scope>
    <source>
        <strain evidence="2 3">BXX</strain>
    </source>
</reference>
<name>A0A6I6F7L4_9CLOT</name>
<dbReference type="Gene3D" id="1.20.1260.10">
    <property type="match status" value="1"/>
</dbReference>
<proteinExistence type="predicted"/>
<dbReference type="AlphaFoldDB" id="A0A6I6F7L4"/>
<dbReference type="InterPro" id="IPR012347">
    <property type="entry name" value="Ferritin-like"/>
</dbReference>
<dbReference type="EMBL" id="CP046522">
    <property type="protein sequence ID" value="QGU96318.1"/>
    <property type="molecule type" value="Genomic_DNA"/>
</dbReference>
<sequence length="192" mass="22121">MKKKMLPRLIKVVIIFSLMIEIASCSFAAKKEPINKEGAVFTLEEVQINGWGSGAANQDSNLTAEKMLRYALEDEYIKRTRYELISEKFKIEEPFYSMSKSETCSILKLLTLFSKYNVPVPADKSLEYIKTPKNLLEGYNLSIKGEENNAAMYDKFLRNDTLNDDIKLAFTKLRNISKENMEALCEEYKKLN</sequence>